<proteinExistence type="predicted"/>
<keyword evidence="3" id="KW-1185">Reference proteome</keyword>
<gene>
    <name evidence="2" type="ORF">VaNZ11_003052</name>
</gene>
<name>A0ABQ5RTC1_9CHLO</name>
<evidence type="ECO:0000313" key="3">
    <source>
        <dbReference type="Proteomes" id="UP001165090"/>
    </source>
</evidence>
<dbReference type="Proteomes" id="UP001165090">
    <property type="component" value="Unassembled WGS sequence"/>
</dbReference>
<feature type="compositionally biased region" description="Gly residues" evidence="1">
    <location>
        <begin position="34"/>
        <end position="43"/>
    </location>
</feature>
<feature type="region of interest" description="Disordered" evidence="1">
    <location>
        <begin position="1"/>
        <end position="54"/>
    </location>
</feature>
<evidence type="ECO:0000313" key="2">
    <source>
        <dbReference type="EMBL" id="GLI60843.1"/>
    </source>
</evidence>
<comment type="caution">
    <text evidence="2">The sequence shown here is derived from an EMBL/GenBank/DDBJ whole genome shotgun (WGS) entry which is preliminary data.</text>
</comment>
<sequence>MQIDIQQNSNNDNRGAPNNRGPGSVTGRGHRFGRGFGRGGAAPGGPTATPRLTNTSAGAAQTGAILTEAQGWVPMLIAWLATLGFNFGPNNQPSIFPLGKPYPAAVLANSTEMLMVQDMAVEANPSTIATIMAAAGKAGAAGIVSYDSTSQQLTAHWGPPAALSITNGPHTITPNANDVLVVARPITNPNSRLTISIIHSIAEGVFEIALKGADSEEKVINALNSASTDPVAILTNARAQPYGKHPEEKKHLKDLGVPKYLHKNVLALQYTTKTAKELLVAGKSWNLGVEGIGAISLTVLPLPSRNLDLPPEGSYLLAMDVSCPNGANPPISLRLLKRIS</sequence>
<evidence type="ECO:0000256" key="1">
    <source>
        <dbReference type="SAM" id="MobiDB-lite"/>
    </source>
</evidence>
<organism evidence="2 3">
    <name type="scientific">Volvox africanus</name>
    <dbReference type="NCBI Taxonomy" id="51714"/>
    <lineage>
        <taxon>Eukaryota</taxon>
        <taxon>Viridiplantae</taxon>
        <taxon>Chlorophyta</taxon>
        <taxon>core chlorophytes</taxon>
        <taxon>Chlorophyceae</taxon>
        <taxon>CS clade</taxon>
        <taxon>Chlamydomonadales</taxon>
        <taxon>Volvocaceae</taxon>
        <taxon>Volvox</taxon>
    </lineage>
</organism>
<protein>
    <submittedName>
        <fullName evidence="2">Uncharacterized protein</fullName>
    </submittedName>
</protein>
<dbReference type="EMBL" id="BSDZ01000008">
    <property type="protein sequence ID" value="GLI60843.1"/>
    <property type="molecule type" value="Genomic_DNA"/>
</dbReference>
<accession>A0ABQ5RTC1</accession>
<feature type="compositionally biased region" description="Low complexity" evidence="1">
    <location>
        <begin position="1"/>
        <end position="13"/>
    </location>
</feature>
<reference evidence="2 3" key="1">
    <citation type="journal article" date="2023" name="IScience">
        <title>Expanded male sex-determining region conserved during the evolution of homothallism in the green alga Volvox.</title>
        <authorList>
            <person name="Yamamoto K."/>
            <person name="Matsuzaki R."/>
            <person name="Mahakham W."/>
            <person name="Heman W."/>
            <person name="Sekimoto H."/>
            <person name="Kawachi M."/>
            <person name="Minakuchi Y."/>
            <person name="Toyoda A."/>
            <person name="Nozaki H."/>
        </authorList>
    </citation>
    <scope>NUCLEOTIDE SEQUENCE [LARGE SCALE GENOMIC DNA]</scope>
    <source>
        <strain evidence="2 3">NIES-4468</strain>
    </source>
</reference>